<organism evidence="2">
    <name type="scientific">marine sediment metagenome</name>
    <dbReference type="NCBI Taxonomy" id="412755"/>
    <lineage>
        <taxon>unclassified sequences</taxon>
        <taxon>metagenomes</taxon>
        <taxon>ecological metagenomes</taxon>
    </lineage>
</organism>
<keyword evidence="1" id="KW-0812">Transmembrane</keyword>
<reference evidence="2" key="1">
    <citation type="journal article" date="2015" name="Nature">
        <title>Complex archaea that bridge the gap between prokaryotes and eukaryotes.</title>
        <authorList>
            <person name="Spang A."/>
            <person name="Saw J.H."/>
            <person name="Jorgensen S.L."/>
            <person name="Zaremba-Niedzwiedzka K."/>
            <person name="Martijn J."/>
            <person name="Lind A.E."/>
            <person name="van Eijk R."/>
            <person name="Schleper C."/>
            <person name="Guy L."/>
            <person name="Ettema T.J."/>
        </authorList>
    </citation>
    <scope>NUCLEOTIDE SEQUENCE</scope>
</reference>
<comment type="caution">
    <text evidence="2">The sequence shown here is derived from an EMBL/GenBank/DDBJ whole genome shotgun (WGS) entry which is preliminary data.</text>
</comment>
<feature type="transmembrane region" description="Helical" evidence="1">
    <location>
        <begin position="6"/>
        <end position="25"/>
    </location>
</feature>
<dbReference type="EMBL" id="LAZR01016966">
    <property type="protein sequence ID" value="KKM02323.1"/>
    <property type="molecule type" value="Genomic_DNA"/>
</dbReference>
<evidence type="ECO:0000256" key="1">
    <source>
        <dbReference type="SAM" id="Phobius"/>
    </source>
</evidence>
<protein>
    <submittedName>
        <fullName evidence="2">Uncharacterized protein</fullName>
    </submittedName>
</protein>
<proteinExistence type="predicted"/>
<accession>A0A0F9JTT8</accession>
<gene>
    <name evidence="2" type="ORF">LCGC14_1785560</name>
</gene>
<keyword evidence="1" id="KW-1133">Transmembrane helix</keyword>
<dbReference type="AlphaFoldDB" id="A0A0F9JTT8"/>
<keyword evidence="1" id="KW-0472">Membrane</keyword>
<name>A0A0F9JTT8_9ZZZZ</name>
<sequence length="31" mass="3973">MFINVSKWKCFVVEIFIYLIFFLIFKDYYKN</sequence>
<evidence type="ECO:0000313" key="2">
    <source>
        <dbReference type="EMBL" id="KKM02323.1"/>
    </source>
</evidence>